<comment type="caution">
    <text evidence="1">The sequence shown here is derived from an EMBL/GenBank/DDBJ whole genome shotgun (WGS) entry which is preliminary data.</text>
</comment>
<reference evidence="1" key="1">
    <citation type="journal article" date="2014" name="Int. J. Syst. Evol. Microbiol.">
        <title>Complete genome sequence of Corynebacterium casei LMG S-19264T (=DSM 44701T), isolated from a smear-ripened cheese.</title>
        <authorList>
            <consortium name="US DOE Joint Genome Institute (JGI-PGF)"/>
            <person name="Walter F."/>
            <person name="Albersmeier A."/>
            <person name="Kalinowski J."/>
            <person name="Ruckert C."/>
        </authorList>
    </citation>
    <scope>NUCLEOTIDE SEQUENCE</scope>
    <source>
        <strain evidence="1">JCM 4646</strain>
    </source>
</reference>
<keyword evidence="2" id="KW-1185">Reference proteome</keyword>
<dbReference type="EMBL" id="BNBO01000006">
    <property type="protein sequence ID" value="GHH64918.1"/>
    <property type="molecule type" value="Genomic_DNA"/>
</dbReference>
<accession>A0A919FH22</accession>
<gene>
    <name evidence="1" type="ORF">GCM10018781_16480</name>
</gene>
<dbReference type="CDD" id="cd00118">
    <property type="entry name" value="LysM"/>
    <property type="match status" value="1"/>
</dbReference>
<evidence type="ECO:0000313" key="1">
    <source>
        <dbReference type="EMBL" id="GHH64918.1"/>
    </source>
</evidence>
<dbReference type="InterPro" id="IPR018392">
    <property type="entry name" value="LysM"/>
</dbReference>
<dbReference type="Proteomes" id="UP000617734">
    <property type="component" value="Unassembled WGS sequence"/>
</dbReference>
<name>A0A919FH22_9ACTN</name>
<dbReference type="GeneID" id="95352141"/>
<evidence type="ECO:0008006" key="3">
    <source>
        <dbReference type="Google" id="ProtNLM"/>
    </source>
</evidence>
<sequence length="108" mass="11739">MFEATSRYHGIATAQLTLRDGRTVTYVRRRFLPHPGDLTPIGEQVVAPGDRLDRIAARQYGDPEQAWRIADANGALRPDDLTARPGRRLRIALPAGLPGSPSVGPAQS</sequence>
<dbReference type="RefSeq" id="WP_190210133.1">
    <property type="nucleotide sequence ID" value="NZ_BNBO01000006.1"/>
</dbReference>
<protein>
    <recommendedName>
        <fullName evidence="3">LysM domain-containing protein</fullName>
    </recommendedName>
</protein>
<organism evidence="1 2">
    <name type="scientific">Kitasatospora indigofera</name>
    <dbReference type="NCBI Taxonomy" id="67307"/>
    <lineage>
        <taxon>Bacteria</taxon>
        <taxon>Bacillati</taxon>
        <taxon>Actinomycetota</taxon>
        <taxon>Actinomycetes</taxon>
        <taxon>Kitasatosporales</taxon>
        <taxon>Streptomycetaceae</taxon>
        <taxon>Kitasatospora</taxon>
    </lineage>
</organism>
<dbReference type="AlphaFoldDB" id="A0A919FH22"/>
<proteinExistence type="predicted"/>
<reference evidence="1" key="2">
    <citation type="submission" date="2020-09" db="EMBL/GenBank/DDBJ databases">
        <authorList>
            <person name="Sun Q."/>
            <person name="Ohkuma M."/>
        </authorList>
    </citation>
    <scope>NUCLEOTIDE SEQUENCE</scope>
    <source>
        <strain evidence="1">JCM 4646</strain>
    </source>
</reference>
<evidence type="ECO:0000313" key="2">
    <source>
        <dbReference type="Proteomes" id="UP000617734"/>
    </source>
</evidence>